<keyword evidence="2" id="KW-1185">Reference proteome</keyword>
<dbReference type="EMBL" id="CAJDYZ010002265">
    <property type="protein sequence ID" value="CAD1469380.1"/>
    <property type="molecule type" value="Genomic_DNA"/>
</dbReference>
<dbReference type="PANTHER" id="PTHR22955">
    <property type="entry name" value="RETROTRANSPOSON"/>
    <property type="match status" value="1"/>
</dbReference>
<sequence>MNRIEIQADKDPKTLGLLWSPTTDTSEFKITPTTSKRILTIPRRILINSSNSVGTSERIYGACIYLRCQEDTAKWARRLLSTKSPLKTILLLRLEHCGASITNLDTWRHISSEHNPADLISRGVEPKRLIDTYLWWSGPVWLNKPENM</sequence>
<dbReference type="Pfam" id="PF05380">
    <property type="entry name" value="Peptidase_A17"/>
    <property type="match status" value="1"/>
</dbReference>
<evidence type="ECO:0000313" key="1">
    <source>
        <dbReference type="EMBL" id="CAD1469380.1"/>
    </source>
</evidence>
<dbReference type="AlphaFoldDB" id="A0A6V7GUU0"/>
<accession>A0A6V7GUU0</accession>
<dbReference type="InterPro" id="IPR008042">
    <property type="entry name" value="Retrotrans_Pao"/>
</dbReference>
<evidence type="ECO:0000313" key="2">
    <source>
        <dbReference type="Proteomes" id="UP000752696"/>
    </source>
</evidence>
<dbReference type="Proteomes" id="UP000752696">
    <property type="component" value="Unassembled WGS sequence"/>
</dbReference>
<organism evidence="1 2">
    <name type="scientific">Heterotrigona itama</name>
    <dbReference type="NCBI Taxonomy" id="395501"/>
    <lineage>
        <taxon>Eukaryota</taxon>
        <taxon>Metazoa</taxon>
        <taxon>Ecdysozoa</taxon>
        <taxon>Arthropoda</taxon>
        <taxon>Hexapoda</taxon>
        <taxon>Insecta</taxon>
        <taxon>Pterygota</taxon>
        <taxon>Neoptera</taxon>
        <taxon>Endopterygota</taxon>
        <taxon>Hymenoptera</taxon>
        <taxon>Apocrita</taxon>
        <taxon>Aculeata</taxon>
        <taxon>Apoidea</taxon>
        <taxon>Anthophila</taxon>
        <taxon>Apidae</taxon>
        <taxon>Heterotrigona</taxon>
    </lineage>
</organism>
<reference evidence="1" key="1">
    <citation type="submission" date="2020-07" db="EMBL/GenBank/DDBJ databases">
        <authorList>
            <person name="Nazaruddin N."/>
        </authorList>
    </citation>
    <scope>NUCLEOTIDE SEQUENCE</scope>
</reference>
<proteinExistence type="predicted"/>
<comment type="caution">
    <text evidence="1">The sequence shown here is derived from an EMBL/GenBank/DDBJ whole genome shotgun (WGS) entry which is preliminary data.</text>
</comment>
<dbReference type="OrthoDB" id="8057024at2759"/>
<dbReference type="PANTHER" id="PTHR22955:SF77">
    <property type="entry name" value="ASPARTIC PUTATIVE DOMAIN-CONTAINING PROTEIN-RELATED"/>
    <property type="match status" value="1"/>
</dbReference>
<gene>
    <name evidence="1" type="ORF">MHI_LOCUS123704</name>
</gene>
<name>A0A6V7GUU0_9HYME</name>
<protein>
    <submittedName>
        <fullName evidence="1">Uncharacterized protein</fullName>
    </submittedName>
</protein>